<dbReference type="InterPro" id="IPR019533">
    <property type="entry name" value="Peptidase_S26"/>
</dbReference>
<dbReference type="GO" id="GO:0004252">
    <property type="term" value="F:serine-type endopeptidase activity"/>
    <property type="evidence" value="ECO:0007669"/>
    <property type="project" value="InterPro"/>
</dbReference>
<keyword evidence="8" id="KW-0812">Transmembrane</keyword>
<comment type="similarity">
    <text evidence="2 9">Belongs to the peptidase S26 family.</text>
</comment>
<evidence type="ECO:0000256" key="3">
    <source>
        <dbReference type="ARBA" id="ARBA00013208"/>
    </source>
</evidence>
<protein>
    <recommendedName>
        <fullName evidence="4 8">Signal peptidase I</fullName>
        <ecNumber evidence="3 8">3.4.21.89</ecNumber>
    </recommendedName>
</protein>
<comment type="subcellular location">
    <subcellularLocation>
        <location evidence="9">Membrane</location>
        <topology evidence="9">Single-pass type II membrane protein</topology>
    </subcellularLocation>
</comment>
<name>A0A6I4M270_9SPHN</name>
<feature type="compositionally biased region" description="Basic residues" evidence="10">
    <location>
        <begin position="306"/>
        <end position="318"/>
    </location>
</feature>
<dbReference type="Proteomes" id="UP000471147">
    <property type="component" value="Unassembled WGS sequence"/>
</dbReference>
<sequence>MSSLTTENSTPATPPASTPEKRGWAASLWSEIKGMFWLLIAVLAFHSFIAKPFYIPSISMMPTLLVGDRLFVSKYPYGWSHVSPTIPNPVAIFRWLVLREEVEALAVPLPESQTRVWGKMPERGDIVILTPKGKYQDWIKRVIGLPGDTIALREGQIFLNGKPVKQETQPNLILPVDANSPCNDYDFPGALNRDATGKMTCHLPIIRETLPNGVQYDTIDARRRETDDMDPVKVPAGHVFLMGDNRDNSSDSRVASELGGLGGPVSWDRLGGRAEIITFSVDGSTGLNPATWFSSLRGDRAGSSLRPKKIKVPKGKAE</sequence>
<dbReference type="PANTHER" id="PTHR43390:SF1">
    <property type="entry name" value="CHLOROPLAST PROCESSING PEPTIDASE"/>
    <property type="match status" value="1"/>
</dbReference>
<evidence type="ECO:0000256" key="8">
    <source>
        <dbReference type="RuleBase" id="RU003993"/>
    </source>
</evidence>
<dbReference type="PROSITE" id="PS00501">
    <property type="entry name" value="SPASE_I_1"/>
    <property type="match status" value="1"/>
</dbReference>
<dbReference type="RefSeq" id="WP_160354216.1">
    <property type="nucleotide sequence ID" value="NZ_SDWJ01000002.1"/>
</dbReference>
<evidence type="ECO:0000259" key="11">
    <source>
        <dbReference type="Pfam" id="PF10502"/>
    </source>
</evidence>
<dbReference type="PRINTS" id="PR00727">
    <property type="entry name" value="LEADERPTASE"/>
</dbReference>
<feature type="domain" description="Peptidase S26" evidence="11">
    <location>
        <begin position="32"/>
        <end position="277"/>
    </location>
</feature>
<keyword evidence="13" id="KW-1185">Reference proteome</keyword>
<dbReference type="PANTHER" id="PTHR43390">
    <property type="entry name" value="SIGNAL PEPTIDASE I"/>
    <property type="match status" value="1"/>
</dbReference>
<evidence type="ECO:0000256" key="2">
    <source>
        <dbReference type="ARBA" id="ARBA00009370"/>
    </source>
</evidence>
<evidence type="ECO:0000313" key="12">
    <source>
        <dbReference type="EMBL" id="MVZ98286.1"/>
    </source>
</evidence>
<dbReference type="CDD" id="cd06530">
    <property type="entry name" value="S26_SPase_I"/>
    <property type="match status" value="1"/>
</dbReference>
<keyword evidence="5 8" id="KW-0645">Protease</keyword>
<gene>
    <name evidence="12" type="primary">lepB</name>
    <name evidence="12" type="ORF">EUU23_11335</name>
</gene>
<evidence type="ECO:0000256" key="9">
    <source>
        <dbReference type="RuleBase" id="RU362042"/>
    </source>
</evidence>
<comment type="caution">
    <text evidence="12">The sequence shown here is derived from an EMBL/GenBank/DDBJ whole genome shotgun (WGS) entry which is preliminary data.</text>
</comment>
<dbReference type="InterPro" id="IPR000223">
    <property type="entry name" value="Pept_S26A_signal_pept_1"/>
</dbReference>
<evidence type="ECO:0000256" key="10">
    <source>
        <dbReference type="SAM" id="MobiDB-lite"/>
    </source>
</evidence>
<dbReference type="GO" id="GO:0006465">
    <property type="term" value="P:signal peptide processing"/>
    <property type="evidence" value="ECO:0007669"/>
    <property type="project" value="InterPro"/>
</dbReference>
<dbReference type="EC" id="3.4.21.89" evidence="3 8"/>
<dbReference type="OrthoDB" id="9815782at2"/>
<dbReference type="AlphaFoldDB" id="A0A6I4M270"/>
<dbReference type="InterPro" id="IPR036286">
    <property type="entry name" value="LexA/Signal_pep-like_sf"/>
</dbReference>
<dbReference type="Pfam" id="PF10502">
    <property type="entry name" value="Peptidase_S26"/>
    <property type="match status" value="1"/>
</dbReference>
<organism evidence="12 13">
    <name type="scientific">Sphingorhabdus profundilacus</name>
    <dbReference type="NCBI Taxonomy" id="2509718"/>
    <lineage>
        <taxon>Bacteria</taxon>
        <taxon>Pseudomonadati</taxon>
        <taxon>Pseudomonadota</taxon>
        <taxon>Alphaproteobacteria</taxon>
        <taxon>Sphingomonadales</taxon>
        <taxon>Sphingomonadaceae</taxon>
        <taxon>Sphingorhabdus</taxon>
    </lineage>
</organism>
<reference evidence="12 13" key="1">
    <citation type="submission" date="2019-01" db="EMBL/GenBank/DDBJ databases">
        <title>Sphingorhabdus lacus sp.nov., isolated from an oligotrophic freshwater lake.</title>
        <authorList>
            <person name="Park M."/>
        </authorList>
    </citation>
    <scope>NUCLEOTIDE SEQUENCE [LARGE SCALE GENOMIC DNA]</scope>
    <source>
        <strain evidence="12 13">IMCC26285</strain>
    </source>
</reference>
<evidence type="ECO:0000256" key="4">
    <source>
        <dbReference type="ARBA" id="ARBA00019232"/>
    </source>
</evidence>
<evidence type="ECO:0000256" key="6">
    <source>
        <dbReference type="ARBA" id="ARBA00022801"/>
    </source>
</evidence>
<evidence type="ECO:0000256" key="5">
    <source>
        <dbReference type="ARBA" id="ARBA00022670"/>
    </source>
</evidence>
<keyword evidence="8" id="KW-1133">Transmembrane helix</keyword>
<dbReference type="InterPro" id="IPR019757">
    <property type="entry name" value="Pept_S26A_signal_pept_1_Lys-AS"/>
</dbReference>
<comment type="catalytic activity">
    <reaction evidence="1 8">
        <text>Cleavage of hydrophobic, N-terminal signal or leader sequences from secreted and periplasmic proteins.</text>
        <dbReference type="EC" id="3.4.21.89"/>
    </reaction>
</comment>
<feature type="active site" evidence="7">
    <location>
        <position position="59"/>
    </location>
</feature>
<proteinExistence type="inferred from homology"/>
<feature type="transmembrane region" description="Helical" evidence="8">
    <location>
        <begin position="34"/>
        <end position="54"/>
    </location>
</feature>
<dbReference type="GO" id="GO:0016020">
    <property type="term" value="C:membrane"/>
    <property type="evidence" value="ECO:0007669"/>
    <property type="project" value="UniProtKB-SubCell"/>
</dbReference>
<dbReference type="InterPro" id="IPR019756">
    <property type="entry name" value="Pept_S26A_signal_pept_1_Ser-AS"/>
</dbReference>
<feature type="region of interest" description="Disordered" evidence="10">
    <location>
        <begin position="1"/>
        <end position="21"/>
    </location>
</feature>
<dbReference type="NCBIfam" id="TIGR02227">
    <property type="entry name" value="sigpep_I_bact"/>
    <property type="match status" value="1"/>
</dbReference>
<dbReference type="Gene3D" id="2.10.109.10">
    <property type="entry name" value="Umud Fragment, subunit A"/>
    <property type="match status" value="2"/>
</dbReference>
<keyword evidence="6 8" id="KW-0378">Hydrolase</keyword>
<feature type="region of interest" description="Disordered" evidence="10">
    <location>
        <begin position="295"/>
        <end position="318"/>
    </location>
</feature>
<evidence type="ECO:0000313" key="13">
    <source>
        <dbReference type="Proteomes" id="UP000471147"/>
    </source>
</evidence>
<dbReference type="GO" id="GO:0009003">
    <property type="term" value="F:signal peptidase activity"/>
    <property type="evidence" value="ECO:0007669"/>
    <property type="project" value="UniProtKB-EC"/>
</dbReference>
<dbReference type="SUPFAM" id="SSF51306">
    <property type="entry name" value="LexA/Signal peptidase"/>
    <property type="match status" value="1"/>
</dbReference>
<feature type="active site" evidence="7">
    <location>
        <position position="140"/>
    </location>
</feature>
<keyword evidence="8" id="KW-0472">Membrane</keyword>
<dbReference type="PROSITE" id="PS00760">
    <property type="entry name" value="SPASE_I_2"/>
    <property type="match status" value="1"/>
</dbReference>
<dbReference type="EMBL" id="SDWJ01000002">
    <property type="protein sequence ID" value="MVZ98286.1"/>
    <property type="molecule type" value="Genomic_DNA"/>
</dbReference>
<accession>A0A6I4M270</accession>
<evidence type="ECO:0000256" key="7">
    <source>
        <dbReference type="PIRSR" id="PIRSR600223-1"/>
    </source>
</evidence>
<feature type="compositionally biased region" description="Low complexity" evidence="10">
    <location>
        <begin position="1"/>
        <end position="11"/>
    </location>
</feature>
<evidence type="ECO:0000256" key="1">
    <source>
        <dbReference type="ARBA" id="ARBA00000677"/>
    </source>
</evidence>